<dbReference type="VEuPathDB" id="FungiDB:sscle_09g070480"/>
<organism evidence="1 2">
    <name type="scientific">Sclerotinia sclerotiorum (strain ATCC 18683 / 1980 / Ss-1)</name>
    <name type="common">White mold</name>
    <name type="synonym">Whetzelinia sclerotiorum</name>
    <dbReference type="NCBI Taxonomy" id="665079"/>
    <lineage>
        <taxon>Eukaryota</taxon>
        <taxon>Fungi</taxon>
        <taxon>Dikarya</taxon>
        <taxon>Ascomycota</taxon>
        <taxon>Pezizomycotina</taxon>
        <taxon>Leotiomycetes</taxon>
        <taxon>Helotiales</taxon>
        <taxon>Sclerotiniaceae</taxon>
        <taxon>Sclerotinia</taxon>
    </lineage>
</organism>
<dbReference type="AlphaFoldDB" id="A0A1D9QBJ0"/>
<name>A0A1D9QBJ0_SCLS1</name>
<evidence type="ECO:0000313" key="2">
    <source>
        <dbReference type="Proteomes" id="UP000177798"/>
    </source>
</evidence>
<reference evidence="2" key="1">
    <citation type="journal article" date="2017" name="Genome Biol. Evol.">
        <title>The complete genome sequence of the phytopathogenic fungus Sclerotinia sclerotiorum reveals insights into the genome architecture of broad host range pathogens.</title>
        <authorList>
            <person name="Derbyshire M."/>
            <person name="Denton-Giles M."/>
            <person name="Hegedus D."/>
            <person name="Seifbarghy S."/>
            <person name="Rollins J."/>
            <person name="van Kan J."/>
            <person name="Seidl M.F."/>
            <person name="Faino L."/>
            <person name="Mbengue M."/>
            <person name="Navaud O."/>
            <person name="Raffaele S."/>
            <person name="Hammond-Kosack K."/>
            <person name="Heard S."/>
            <person name="Oliver R."/>
        </authorList>
    </citation>
    <scope>NUCLEOTIDE SEQUENCE [LARGE SCALE GENOMIC DNA]</scope>
    <source>
        <strain evidence="2">ATCC 18683 / 1980 / Ss-1</strain>
    </source>
</reference>
<protein>
    <submittedName>
        <fullName evidence="1">Uncharacterized protein</fullName>
    </submittedName>
</protein>
<proteinExistence type="predicted"/>
<sequence>MEVHIFGLVEIFYAHRRDTGSEPLTEDNSCSSLAAAAIIACTAGIAPAAPAVPVVAAPAPATPSPDLQIVREIFNIDDDDDDCDDDASSSSLPPPQHILRLYFKALAP</sequence>
<dbReference type="EMBL" id="CP017822">
    <property type="protein sequence ID" value="APA12278.1"/>
    <property type="molecule type" value="Genomic_DNA"/>
</dbReference>
<dbReference type="Proteomes" id="UP000177798">
    <property type="component" value="Chromosome 9"/>
</dbReference>
<gene>
    <name evidence="1" type="ORF">sscle_09g070480</name>
</gene>
<evidence type="ECO:0000313" key="1">
    <source>
        <dbReference type="EMBL" id="APA12278.1"/>
    </source>
</evidence>
<accession>A0A1D9QBJ0</accession>